<dbReference type="InterPro" id="IPR013078">
    <property type="entry name" value="His_Pase_superF_clade-1"/>
</dbReference>
<reference evidence="1 2" key="1">
    <citation type="submission" date="2021-01" db="EMBL/GenBank/DDBJ databases">
        <title>Biogeographic distribution of Paracoccus.</title>
        <authorList>
            <person name="Hollensteiner J."/>
            <person name="Leineberger J."/>
            <person name="Brinkhoff T."/>
            <person name="Daniel R."/>
        </authorList>
    </citation>
    <scope>NUCLEOTIDE SEQUENCE [LARGE SCALE GENOMIC DNA]</scope>
    <source>
        <strain evidence="1 2">LMG25392</strain>
    </source>
</reference>
<dbReference type="SUPFAM" id="SSF53254">
    <property type="entry name" value="Phosphoglycerate mutase-like"/>
    <property type="match status" value="1"/>
</dbReference>
<evidence type="ECO:0000313" key="1">
    <source>
        <dbReference type="EMBL" id="WCR11355.1"/>
    </source>
</evidence>
<dbReference type="Proteomes" id="UP001218412">
    <property type="component" value="Chromosome"/>
</dbReference>
<accession>A0ABY7SWD6</accession>
<protein>
    <submittedName>
        <fullName evidence="1">Histidine phosphatase family protein</fullName>
    </submittedName>
</protein>
<name>A0ABY7SWD6_9RHOB</name>
<proteinExistence type="predicted"/>
<dbReference type="RefSeq" id="WP_272859457.1">
    <property type="nucleotide sequence ID" value="NZ_CP067134.1"/>
</dbReference>
<dbReference type="InterPro" id="IPR029033">
    <property type="entry name" value="His_PPase_superfam"/>
</dbReference>
<dbReference type="EMBL" id="CP067134">
    <property type="protein sequence ID" value="WCR11355.1"/>
    <property type="molecule type" value="Genomic_DNA"/>
</dbReference>
<dbReference type="Pfam" id="PF00300">
    <property type="entry name" value="His_Phos_1"/>
    <property type="match status" value="1"/>
</dbReference>
<organism evidence="1 2">
    <name type="scientific">Paracoccus stylophorae</name>
    <dbReference type="NCBI Taxonomy" id="659350"/>
    <lineage>
        <taxon>Bacteria</taxon>
        <taxon>Pseudomonadati</taxon>
        <taxon>Pseudomonadota</taxon>
        <taxon>Alphaproteobacteria</taxon>
        <taxon>Rhodobacterales</taxon>
        <taxon>Paracoccaceae</taxon>
        <taxon>Paracoccus</taxon>
    </lineage>
</organism>
<sequence>MAVLRYLSHPQVRIQPDVPVPDWSLSDQGRARMQAVAAAPWLARTTRIVSSGETKARQTAAILGAAINLQPQADWQLNEIDRSATGYVPHDRHEALADAFFAHPDLSIEGWERASDVAARGMAALRRHLAAQDRGDLLLVGHGGIGTMIWCALAGLTPDRRHDQPAGGGAVWAVRLPDLAPEHGWRRAEAVDGGAGRC</sequence>
<evidence type="ECO:0000313" key="2">
    <source>
        <dbReference type="Proteomes" id="UP001218412"/>
    </source>
</evidence>
<gene>
    <name evidence="1" type="ORF">JHW45_02835</name>
</gene>
<dbReference type="Gene3D" id="3.40.50.1240">
    <property type="entry name" value="Phosphoglycerate mutase-like"/>
    <property type="match status" value="1"/>
</dbReference>
<keyword evidence="2" id="KW-1185">Reference proteome</keyword>